<comment type="caution">
    <text evidence="1">The sequence shown here is derived from an EMBL/GenBank/DDBJ whole genome shotgun (WGS) entry which is preliminary data.</text>
</comment>
<dbReference type="RefSeq" id="WP_406581153.1">
    <property type="nucleotide sequence ID" value="NZ_JBJHQH010000009.1"/>
</dbReference>
<sequence>MFKRVIILGVLSLVLIALVLLRSHTAAPVNNPNTKSNDSSEYTTVEYKISKIEGNQYYGKSNDGTGIIFSTQSIVSDDEIQVDDVIICYFEKGNFGKGLVKVQKK</sequence>
<evidence type="ECO:0008006" key="3">
    <source>
        <dbReference type="Google" id="ProtNLM"/>
    </source>
</evidence>
<reference evidence="1 2" key="1">
    <citation type="submission" date="2024-11" db="EMBL/GenBank/DDBJ databases">
        <authorList>
            <person name="Lucas J.A."/>
        </authorList>
    </citation>
    <scope>NUCLEOTIDE SEQUENCE [LARGE SCALE GENOMIC DNA]</scope>
    <source>
        <strain evidence="1 2">Z 5.4</strain>
    </source>
</reference>
<name>A0ABW8RJF0_9BACI</name>
<evidence type="ECO:0000313" key="2">
    <source>
        <dbReference type="Proteomes" id="UP001623041"/>
    </source>
</evidence>
<evidence type="ECO:0000313" key="1">
    <source>
        <dbReference type="EMBL" id="MFK9092579.1"/>
    </source>
</evidence>
<accession>A0ABW8RJF0</accession>
<keyword evidence="2" id="KW-1185">Reference proteome</keyword>
<dbReference type="EMBL" id="JBJHQH010000009">
    <property type="protein sequence ID" value="MFK9092579.1"/>
    <property type="molecule type" value="Genomic_DNA"/>
</dbReference>
<gene>
    <name evidence="1" type="ORF">ACJEBI_13930</name>
</gene>
<protein>
    <recommendedName>
        <fullName evidence="3">DUF3221 domain-containing protein</fullName>
    </recommendedName>
</protein>
<proteinExistence type="predicted"/>
<organism evidence="1 2">
    <name type="scientific">Bacillus salipaludis</name>
    <dbReference type="NCBI Taxonomy" id="2547811"/>
    <lineage>
        <taxon>Bacteria</taxon>
        <taxon>Bacillati</taxon>
        <taxon>Bacillota</taxon>
        <taxon>Bacilli</taxon>
        <taxon>Bacillales</taxon>
        <taxon>Bacillaceae</taxon>
        <taxon>Bacillus</taxon>
    </lineage>
</organism>
<dbReference type="Proteomes" id="UP001623041">
    <property type="component" value="Unassembled WGS sequence"/>
</dbReference>